<dbReference type="EMBL" id="JAOQAV010000011">
    <property type="protein sequence ID" value="KAJ4190376.1"/>
    <property type="molecule type" value="Genomic_DNA"/>
</dbReference>
<evidence type="ECO:0000256" key="2">
    <source>
        <dbReference type="SAM" id="SignalP"/>
    </source>
</evidence>
<dbReference type="SUPFAM" id="SSF53850">
    <property type="entry name" value="Periplasmic binding protein-like II"/>
    <property type="match status" value="1"/>
</dbReference>
<reference evidence="3" key="1">
    <citation type="submission" date="2022-09" db="EMBL/GenBank/DDBJ databases">
        <title>Fusarium specimens isolated from Avocado Roots.</title>
        <authorList>
            <person name="Stajich J."/>
            <person name="Roper C."/>
            <person name="Heimlech-Rivalta G."/>
        </authorList>
    </citation>
    <scope>NUCLEOTIDE SEQUENCE</scope>
    <source>
        <strain evidence="3">A02</strain>
    </source>
</reference>
<protein>
    <recommendedName>
        <fullName evidence="5">ABC-type Fe3+ transport system</fullName>
    </recommendedName>
</protein>
<feature type="chain" id="PRO_5040792723" description="ABC-type Fe3+ transport system" evidence="2">
    <location>
        <begin position="18"/>
        <end position="357"/>
    </location>
</feature>
<gene>
    <name evidence="3" type="ORF">NW755_005517</name>
</gene>
<proteinExistence type="predicted"/>
<dbReference type="Pfam" id="PF13343">
    <property type="entry name" value="SBP_bac_6"/>
    <property type="match status" value="1"/>
</dbReference>
<evidence type="ECO:0000313" key="4">
    <source>
        <dbReference type="Proteomes" id="UP001152087"/>
    </source>
</evidence>
<name>A0A9W8RBJ9_9HYPO</name>
<dbReference type="Gene3D" id="3.40.190.10">
    <property type="entry name" value="Periplasmic binding protein-like II"/>
    <property type="match status" value="2"/>
</dbReference>
<accession>A0A9W8RBJ9</accession>
<dbReference type="Proteomes" id="UP001152087">
    <property type="component" value="Unassembled WGS sequence"/>
</dbReference>
<dbReference type="PANTHER" id="PTHR30006:SF2">
    <property type="entry name" value="ABC TRANSPORTER SUBSTRATE-BINDING PROTEIN"/>
    <property type="match status" value="1"/>
</dbReference>
<evidence type="ECO:0000256" key="1">
    <source>
        <dbReference type="ARBA" id="ARBA00022729"/>
    </source>
</evidence>
<keyword evidence="4" id="KW-1185">Reference proteome</keyword>
<dbReference type="AlphaFoldDB" id="A0A9W8RBJ9"/>
<evidence type="ECO:0008006" key="5">
    <source>
        <dbReference type="Google" id="ProtNLM"/>
    </source>
</evidence>
<organism evidence="3 4">
    <name type="scientific">Fusarium falciforme</name>
    <dbReference type="NCBI Taxonomy" id="195108"/>
    <lineage>
        <taxon>Eukaryota</taxon>
        <taxon>Fungi</taxon>
        <taxon>Dikarya</taxon>
        <taxon>Ascomycota</taxon>
        <taxon>Pezizomycotina</taxon>
        <taxon>Sordariomycetes</taxon>
        <taxon>Hypocreomycetidae</taxon>
        <taxon>Hypocreales</taxon>
        <taxon>Nectriaceae</taxon>
        <taxon>Fusarium</taxon>
        <taxon>Fusarium solani species complex</taxon>
    </lineage>
</organism>
<dbReference type="PANTHER" id="PTHR30006">
    <property type="entry name" value="THIAMINE-BINDING PERIPLASMIC PROTEIN-RELATED"/>
    <property type="match status" value="1"/>
</dbReference>
<keyword evidence="1 2" id="KW-0732">Signal</keyword>
<feature type="signal peptide" evidence="2">
    <location>
        <begin position="1"/>
        <end position="17"/>
    </location>
</feature>
<comment type="caution">
    <text evidence="3">The sequence shown here is derived from an EMBL/GenBank/DDBJ whole genome shotgun (WGS) entry which is preliminary data.</text>
</comment>
<sequence length="357" mass="39974">MRLLAISSFLLWMGANAAVSPSARWVERRSLAQIYDAALAEGGVVTVWHGGDEPNQMDGLKAAFEDAFPGITLNLTIDLSKYHDGNIDKQLAQKNVYVDSVILQTLHDFPRWKEQGALLNYAPVGFDRVFPSLKDRDATYYGYIGLGWQLVWNAEKLPGNPIRDFTDFLRPELKDKIVLAYPNDDDAILFAFDLIVKQYGEKWFEDLLSQNPRWVRGSATPAAIIADPQSRYAASFTTMLGLGEAPSPFNVTFPRQGRHVTWAQTAAILKDAPHPEGAKLFHNFLLSRDFQAANGFWSVRSDVPAPAGQRNLISLPRSNPVEFRDFMADRASVERLRFLFEDRIGTAQGLTPLGDDL</sequence>
<evidence type="ECO:0000313" key="3">
    <source>
        <dbReference type="EMBL" id="KAJ4190376.1"/>
    </source>
</evidence>